<accession>A0AAT9GWS4</accession>
<reference evidence="1" key="1">
    <citation type="submission" date="2024-05" db="EMBL/GenBank/DDBJ databases">
        <title>Whole-Genome Sequence of CFS9, a Potential Fish Probiotic Isolated from the Body Surface of Silurus asotus.</title>
        <authorList>
            <person name="Kojima M."/>
            <person name="Tobioka K."/>
            <person name="Yokota K."/>
            <person name="Nakatani H."/>
            <person name="Hori K."/>
            <person name="Tamaru Y."/>
            <person name="Okazaki F."/>
        </authorList>
    </citation>
    <scope>NUCLEOTIDE SEQUENCE</scope>
    <source>
        <strain evidence="1">CFS9</strain>
    </source>
</reference>
<sequence>MAKLTKQNVPYGMVPNTLLNDNTVSLKAKGLFAFMQSKPEGWNFSVDKIAFQCKESKSAISEGLKELELLGYLVRKKQQSGNGFVVDYHLYFDANNQKPISYFQPLENQLLENPMLENPTIGKSVNISKKDISKKDNSNKEIEETALAFFEKNCPSDWEVFQMRFRKEFDVTEWGKFKELFNLKVDEESLEFTTKIINARLTRFAINYVENMKKPVKQLRKEDLEIVSPSRKRIS</sequence>
<dbReference type="EMBL" id="AP031573">
    <property type="protein sequence ID" value="BFM41680.1"/>
    <property type="molecule type" value="Genomic_DNA"/>
</dbReference>
<dbReference type="AlphaFoldDB" id="A0AAT9GWS4"/>
<gene>
    <name evidence="1" type="ORF">CFS9_03210</name>
</gene>
<proteinExistence type="predicted"/>
<evidence type="ECO:0000313" key="1">
    <source>
        <dbReference type="EMBL" id="BFM41680.1"/>
    </source>
</evidence>
<organism evidence="1">
    <name type="scientific">Flavobacterium sp. CFS9</name>
    <dbReference type="NCBI Taxonomy" id="3143118"/>
    <lineage>
        <taxon>Bacteria</taxon>
        <taxon>Pseudomonadati</taxon>
        <taxon>Bacteroidota</taxon>
        <taxon>Flavobacteriia</taxon>
        <taxon>Flavobacteriales</taxon>
        <taxon>Flavobacteriaceae</taxon>
        <taxon>Flavobacterium</taxon>
    </lineage>
</organism>
<protein>
    <recommendedName>
        <fullName evidence="2">Helix-turn-helix domain-containing protein</fullName>
    </recommendedName>
</protein>
<name>A0AAT9GWS4_9FLAO</name>
<evidence type="ECO:0008006" key="2">
    <source>
        <dbReference type="Google" id="ProtNLM"/>
    </source>
</evidence>